<organism evidence="3 4">
    <name type="scientific">Algimonas arctica</name>
    <dbReference type="NCBI Taxonomy" id="1479486"/>
    <lineage>
        <taxon>Bacteria</taxon>
        <taxon>Pseudomonadati</taxon>
        <taxon>Pseudomonadota</taxon>
        <taxon>Alphaproteobacteria</taxon>
        <taxon>Maricaulales</taxon>
        <taxon>Robiginitomaculaceae</taxon>
        <taxon>Algimonas</taxon>
    </lineage>
</organism>
<comment type="similarity">
    <text evidence="1">Belongs to the short-chain dehydrogenases/reductases (SDR) family.</text>
</comment>
<evidence type="ECO:0000256" key="2">
    <source>
        <dbReference type="ARBA" id="ARBA00023002"/>
    </source>
</evidence>
<sequence>MTKPLDGRITLVTGASRGIGYAAAKALAAAGSHVIAVARTQGGLESLDDEIKALGGTCSLVPMDLRDFDQIDRLGGLLNDRYGRLDGLLCNAGVLGDITPANHVTPKDWMRIIDVNMTAPYRLIRSLDPLLRVSDAGRAVFMTSSVARAPRAYWAAYAASKAGMETFVRCWAEEIADITKIRVNLLNPGGTDTQMRAKAMPGEDKSTLPTPYDVAPLIAEMLGPDYTAHDTLVSYRDWAKAQAE</sequence>
<dbReference type="PANTHER" id="PTHR44196">
    <property type="entry name" value="DEHYDROGENASE/REDUCTASE SDR FAMILY MEMBER 7B"/>
    <property type="match status" value="1"/>
</dbReference>
<keyword evidence="4" id="KW-1185">Reference proteome</keyword>
<dbReference type="SUPFAM" id="SSF51735">
    <property type="entry name" value="NAD(P)-binding Rossmann-fold domains"/>
    <property type="match status" value="1"/>
</dbReference>
<dbReference type="EMBL" id="BMZH01000008">
    <property type="protein sequence ID" value="GHA97451.1"/>
    <property type="molecule type" value="Genomic_DNA"/>
</dbReference>
<dbReference type="GO" id="GO:0016020">
    <property type="term" value="C:membrane"/>
    <property type="evidence" value="ECO:0007669"/>
    <property type="project" value="TreeGrafter"/>
</dbReference>
<comment type="caution">
    <text evidence="3">The sequence shown here is derived from an EMBL/GenBank/DDBJ whole genome shotgun (WGS) entry which is preliminary data.</text>
</comment>
<evidence type="ECO:0000313" key="4">
    <source>
        <dbReference type="Proteomes" id="UP000634004"/>
    </source>
</evidence>
<dbReference type="RefSeq" id="WP_189498087.1">
    <property type="nucleotide sequence ID" value="NZ_BMZH01000008.1"/>
</dbReference>
<evidence type="ECO:0000313" key="3">
    <source>
        <dbReference type="EMBL" id="GHA97451.1"/>
    </source>
</evidence>
<dbReference type="InterPro" id="IPR020904">
    <property type="entry name" value="Sc_DH/Rdtase_CS"/>
</dbReference>
<dbReference type="PRINTS" id="PR00081">
    <property type="entry name" value="GDHRDH"/>
</dbReference>
<dbReference type="GO" id="GO:0016491">
    <property type="term" value="F:oxidoreductase activity"/>
    <property type="evidence" value="ECO:0007669"/>
    <property type="project" value="UniProtKB-KW"/>
</dbReference>
<protein>
    <submittedName>
        <fullName evidence="3">Oxidoreductase</fullName>
    </submittedName>
</protein>
<name>A0A8J3CS12_9PROT</name>
<reference evidence="3" key="2">
    <citation type="submission" date="2020-09" db="EMBL/GenBank/DDBJ databases">
        <authorList>
            <person name="Sun Q."/>
            <person name="Kim S."/>
        </authorList>
    </citation>
    <scope>NUCLEOTIDE SEQUENCE</scope>
    <source>
        <strain evidence="3">KCTC 32513</strain>
    </source>
</reference>
<dbReference type="Proteomes" id="UP000634004">
    <property type="component" value="Unassembled WGS sequence"/>
</dbReference>
<dbReference type="AlphaFoldDB" id="A0A8J3CS12"/>
<reference evidence="3" key="1">
    <citation type="journal article" date="2014" name="Int. J. Syst. Evol. Microbiol.">
        <title>Complete genome sequence of Corynebacterium casei LMG S-19264T (=DSM 44701T), isolated from a smear-ripened cheese.</title>
        <authorList>
            <consortium name="US DOE Joint Genome Institute (JGI-PGF)"/>
            <person name="Walter F."/>
            <person name="Albersmeier A."/>
            <person name="Kalinowski J."/>
            <person name="Ruckert C."/>
        </authorList>
    </citation>
    <scope>NUCLEOTIDE SEQUENCE</scope>
    <source>
        <strain evidence="3">KCTC 32513</strain>
    </source>
</reference>
<dbReference type="InterPro" id="IPR002347">
    <property type="entry name" value="SDR_fam"/>
</dbReference>
<dbReference type="Gene3D" id="3.40.50.720">
    <property type="entry name" value="NAD(P)-binding Rossmann-like Domain"/>
    <property type="match status" value="1"/>
</dbReference>
<dbReference type="Pfam" id="PF00106">
    <property type="entry name" value="adh_short"/>
    <property type="match status" value="1"/>
</dbReference>
<dbReference type="PROSITE" id="PS00061">
    <property type="entry name" value="ADH_SHORT"/>
    <property type="match status" value="1"/>
</dbReference>
<gene>
    <name evidence="3" type="ORF">GCM10009069_20410</name>
</gene>
<accession>A0A8J3CS12</accession>
<keyword evidence="2" id="KW-0560">Oxidoreductase</keyword>
<proteinExistence type="inferred from homology"/>
<dbReference type="PANTHER" id="PTHR44196:SF4">
    <property type="entry name" value="SHORT CHAIN DEHYDROGENASE"/>
    <property type="match status" value="1"/>
</dbReference>
<dbReference type="InterPro" id="IPR036291">
    <property type="entry name" value="NAD(P)-bd_dom_sf"/>
</dbReference>
<evidence type="ECO:0000256" key="1">
    <source>
        <dbReference type="ARBA" id="ARBA00006484"/>
    </source>
</evidence>